<dbReference type="Pfam" id="PF24758">
    <property type="entry name" value="LRR_At5g56370"/>
    <property type="match status" value="1"/>
</dbReference>
<feature type="compositionally biased region" description="Pro residues" evidence="1">
    <location>
        <begin position="22"/>
        <end position="35"/>
    </location>
</feature>
<comment type="caution">
    <text evidence="4">The sequence shown here is derived from an EMBL/GenBank/DDBJ whole genome shotgun (WGS) entry which is preliminary data.</text>
</comment>
<evidence type="ECO:0000313" key="4">
    <source>
        <dbReference type="EMBL" id="RLM65759.1"/>
    </source>
</evidence>
<feature type="compositionally biased region" description="Pro residues" evidence="1">
    <location>
        <begin position="51"/>
        <end position="60"/>
    </location>
</feature>
<dbReference type="InterPro" id="IPR006566">
    <property type="entry name" value="FBD"/>
</dbReference>
<dbReference type="Pfam" id="PF08387">
    <property type="entry name" value="FBD"/>
    <property type="match status" value="1"/>
</dbReference>
<dbReference type="STRING" id="4540.A0A3L6PZ25"/>
<dbReference type="InterPro" id="IPR055302">
    <property type="entry name" value="F-box_dom-containing"/>
</dbReference>
<dbReference type="PANTHER" id="PTHR32141:SF74">
    <property type="entry name" value="OS04G0409100 PROTEIN"/>
    <property type="match status" value="1"/>
</dbReference>
<evidence type="ECO:0000256" key="1">
    <source>
        <dbReference type="SAM" id="MobiDB-lite"/>
    </source>
</evidence>
<proteinExistence type="predicted"/>
<dbReference type="Proteomes" id="UP000275267">
    <property type="component" value="Unassembled WGS sequence"/>
</dbReference>
<name>A0A3L6PZ25_PANMI</name>
<organism evidence="4 5">
    <name type="scientific">Panicum miliaceum</name>
    <name type="common">Proso millet</name>
    <name type="synonym">Broomcorn millet</name>
    <dbReference type="NCBI Taxonomy" id="4540"/>
    <lineage>
        <taxon>Eukaryota</taxon>
        <taxon>Viridiplantae</taxon>
        <taxon>Streptophyta</taxon>
        <taxon>Embryophyta</taxon>
        <taxon>Tracheophyta</taxon>
        <taxon>Spermatophyta</taxon>
        <taxon>Magnoliopsida</taxon>
        <taxon>Liliopsida</taxon>
        <taxon>Poales</taxon>
        <taxon>Poaceae</taxon>
        <taxon>PACMAD clade</taxon>
        <taxon>Panicoideae</taxon>
        <taxon>Panicodae</taxon>
        <taxon>Paniceae</taxon>
        <taxon>Panicinae</taxon>
        <taxon>Panicum</taxon>
        <taxon>Panicum sect. Panicum</taxon>
    </lineage>
</organism>
<reference evidence="5" key="1">
    <citation type="journal article" date="2019" name="Nat. Commun.">
        <title>The genome of broomcorn millet.</title>
        <authorList>
            <person name="Zou C."/>
            <person name="Miki D."/>
            <person name="Li D."/>
            <person name="Tang Q."/>
            <person name="Xiao L."/>
            <person name="Rajput S."/>
            <person name="Deng P."/>
            <person name="Jia W."/>
            <person name="Huang R."/>
            <person name="Zhang M."/>
            <person name="Sun Y."/>
            <person name="Hu J."/>
            <person name="Fu X."/>
            <person name="Schnable P.S."/>
            <person name="Li F."/>
            <person name="Zhang H."/>
            <person name="Feng B."/>
            <person name="Zhu X."/>
            <person name="Liu R."/>
            <person name="Schnable J.C."/>
            <person name="Zhu J.-K."/>
            <person name="Zhang H."/>
        </authorList>
    </citation>
    <scope>NUCLEOTIDE SEQUENCE [LARGE SCALE GENOMIC DNA]</scope>
</reference>
<protein>
    <submittedName>
        <fullName evidence="4">Uncharacterized protein</fullName>
    </submittedName>
</protein>
<dbReference type="Gene3D" id="3.80.10.10">
    <property type="entry name" value="Ribonuclease Inhibitor"/>
    <property type="match status" value="1"/>
</dbReference>
<feature type="compositionally biased region" description="Low complexity" evidence="1">
    <location>
        <begin position="1"/>
        <end position="21"/>
    </location>
</feature>
<sequence>MPAARTSSATSRSSSSPRSSPASPPPRPRAPPPSPRAGAGPRSASTTSSSPPRPAPPSPAPRRRRGRADAVALALASHPGPVERFRLARTTLRARVPAAEAWFQDLAAGVHRAREVSLVCPPEWCHRALADPLLASPTLETLALGECRFSDAGAAAASASRLTELSLSSTHIFEAALQSLLSGCTALRSLTVEDAPRLERLLGDAHLGTAVTIVGAPKLTALGYLVLGFRDFFHGIDKPAAQKKVSKGLCAPLNSVKIMAISVTFSVKKSMESVMNLLKCFPFLETLHIQGNKRREGEVHTIGPNYYQKLDPIGCIVNHLQSVRLEIEVEKRGSKVENQNLLEFVCFLLANAQVLQTMKIQSAMSNNPAWIIEQQNLLSQCQRASVEAKVVFEGLKVIHHKGFSIEDVNALPDPFDSDIDIMGY</sequence>
<dbReference type="AlphaFoldDB" id="A0A3L6PZ25"/>
<keyword evidence="5" id="KW-1185">Reference proteome</keyword>
<dbReference type="SUPFAM" id="SSF52047">
    <property type="entry name" value="RNI-like"/>
    <property type="match status" value="1"/>
</dbReference>
<feature type="domain" description="FBD" evidence="2">
    <location>
        <begin position="310"/>
        <end position="360"/>
    </location>
</feature>
<feature type="region of interest" description="Disordered" evidence="1">
    <location>
        <begin position="1"/>
        <end position="69"/>
    </location>
</feature>
<gene>
    <name evidence="4" type="ORF">C2845_PM16G06800</name>
</gene>
<dbReference type="EMBL" id="PQIB02000015">
    <property type="protein sequence ID" value="RLM65759.1"/>
    <property type="molecule type" value="Genomic_DNA"/>
</dbReference>
<accession>A0A3L6PZ25</accession>
<dbReference type="InterPro" id="IPR055411">
    <property type="entry name" value="LRR_FXL15/At3g58940/PEG3-like"/>
</dbReference>
<evidence type="ECO:0000259" key="2">
    <source>
        <dbReference type="Pfam" id="PF08387"/>
    </source>
</evidence>
<feature type="domain" description="F-box/LRR-repeat protein 15/At3g58940/PEG3-like LRR" evidence="3">
    <location>
        <begin position="189"/>
        <end position="289"/>
    </location>
</feature>
<dbReference type="InterPro" id="IPR032675">
    <property type="entry name" value="LRR_dom_sf"/>
</dbReference>
<dbReference type="PANTHER" id="PTHR32141">
    <property type="match status" value="1"/>
</dbReference>
<feature type="compositionally biased region" description="Low complexity" evidence="1">
    <location>
        <begin position="36"/>
        <end position="50"/>
    </location>
</feature>
<evidence type="ECO:0000259" key="3">
    <source>
        <dbReference type="Pfam" id="PF24758"/>
    </source>
</evidence>
<dbReference type="OrthoDB" id="614244at2759"/>
<evidence type="ECO:0000313" key="5">
    <source>
        <dbReference type="Proteomes" id="UP000275267"/>
    </source>
</evidence>